<dbReference type="Proteomes" id="UP000679129">
    <property type="component" value="Chromosome"/>
</dbReference>
<name>A0A8F1MDP6_9BACT</name>
<feature type="domain" description="Histidine kinase" evidence="6">
    <location>
        <begin position="1"/>
        <end position="110"/>
    </location>
</feature>
<reference evidence="7" key="1">
    <citation type="submission" date="2021-06" db="EMBL/GenBank/DDBJ databases">
        <title>An adapted protocol for Saccharibacteria cultivation: two new species join this phylum of Candidate Phyla Radiations.</title>
        <authorList>
            <person name="Ibrahim A."/>
            <person name="Maatouk M."/>
            <person name="Zgheib R."/>
            <person name="Haddad G."/>
            <person name="Bou Khalil J."/>
            <person name="Raoult D."/>
            <person name="Bittar F."/>
        </authorList>
    </citation>
    <scope>NUCLEOTIDE SEQUENCE</scope>
    <source>
        <strain evidence="7">IHU1</strain>
    </source>
</reference>
<dbReference type="SMART" id="SM00387">
    <property type="entry name" value="HATPase_c"/>
    <property type="match status" value="1"/>
</dbReference>
<keyword evidence="7" id="KW-0547">Nucleotide-binding</keyword>
<evidence type="ECO:0000256" key="4">
    <source>
        <dbReference type="ARBA" id="ARBA00022777"/>
    </source>
</evidence>
<dbReference type="PANTHER" id="PTHR43711">
    <property type="entry name" value="TWO-COMPONENT HISTIDINE KINASE"/>
    <property type="match status" value="1"/>
</dbReference>
<evidence type="ECO:0000259" key="6">
    <source>
        <dbReference type="PROSITE" id="PS50109"/>
    </source>
</evidence>
<dbReference type="GO" id="GO:0005524">
    <property type="term" value="F:ATP binding"/>
    <property type="evidence" value="ECO:0007669"/>
    <property type="project" value="UniProtKB-KW"/>
</dbReference>
<dbReference type="InterPro" id="IPR050736">
    <property type="entry name" value="Sensor_HK_Regulatory"/>
</dbReference>
<organism evidence="7 8">
    <name type="scientific">Candidatus Minimicrobia naudis</name>
    <dbReference type="NCBI Taxonomy" id="2841263"/>
    <lineage>
        <taxon>Bacteria</taxon>
        <taxon>Candidatus Saccharimonadota</taxon>
        <taxon>Candidatus Saccharimonadota incertae sedis</taxon>
        <taxon>Candidatus Minimicrobia</taxon>
    </lineage>
</organism>
<dbReference type="SUPFAM" id="SSF55874">
    <property type="entry name" value="ATPase domain of HSP90 chaperone/DNA topoisomerase II/histidine kinase"/>
    <property type="match status" value="1"/>
</dbReference>
<dbReference type="Gene3D" id="3.30.565.10">
    <property type="entry name" value="Histidine kinase-like ATPase, C-terminal domain"/>
    <property type="match status" value="1"/>
</dbReference>
<dbReference type="PRINTS" id="PR00344">
    <property type="entry name" value="BCTRLSENSOR"/>
</dbReference>
<gene>
    <name evidence="7" type="ORF">KOY48_02570</name>
</gene>
<dbReference type="Pfam" id="PF02518">
    <property type="entry name" value="HATPase_c"/>
    <property type="match status" value="1"/>
</dbReference>
<dbReference type="InterPro" id="IPR003594">
    <property type="entry name" value="HATPase_dom"/>
</dbReference>
<keyword evidence="8" id="KW-1185">Reference proteome</keyword>
<evidence type="ECO:0000313" key="8">
    <source>
        <dbReference type="Proteomes" id="UP000679129"/>
    </source>
</evidence>
<evidence type="ECO:0000256" key="5">
    <source>
        <dbReference type="ARBA" id="ARBA00023012"/>
    </source>
</evidence>
<dbReference type="InterPro" id="IPR036890">
    <property type="entry name" value="HATPase_C_sf"/>
</dbReference>
<dbReference type="InterPro" id="IPR005467">
    <property type="entry name" value="His_kinase_dom"/>
</dbReference>
<dbReference type="PANTHER" id="PTHR43711:SF1">
    <property type="entry name" value="HISTIDINE KINASE 1"/>
    <property type="match status" value="1"/>
</dbReference>
<keyword evidence="4" id="KW-0418">Kinase</keyword>
<keyword evidence="3" id="KW-0808">Transferase</keyword>
<dbReference type="EMBL" id="CP076460">
    <property type="protein sequence ID" value="QWQ32688.1"/>
    <property type="molecule type" value="Genomic_DNA"/>
</dbReference>
<dbReference type="KEGG" id="mnd:KOY48_02570"/>
<evidence type="ECO:0000256" key="3">
    <source>
        <dbReference type="ARBA" id="ARBA00022679"/>
    </source>
</evidence>
<comment type="catalytic activity">
    <reaction evidence="1">
        <text>ATP + protein L-histidine = ADP + protein N-phospho-L-histidine.</text>
        <dbReference type="EC" id="2.7.13.3"/>
    </reaction>
</comment>
<accession>A0A8F1MDP6</accession>
<evidence type="ECO:0000256" key="2">
    <source>
        <dbReference type="ARBA" id="ARBA00012438"/>
    </source>
</evidence>
<dbReference type="PROSITE" id="PS50109">
    <property type="entry name" value="HIS_KIN"/>
    <property type="match status" value="1"/>
</dbReference>
<evidence type="ECO:0000313" key="7">
    <source>
        <dbReference type="EMBL" id="QWQ32688.1"/>
    </source>
</evidence>
<dbReference type="GO" id="GO:0004673">
    <property type="term" value="F:protein histidine kinase activity"/>
    <property type="evidence" value="ECO:0007669"/>
    <property type="project" value="UniProtKB-EC"/>
</dbReference>
<dbReference type="GO" id="GO:0000160">
    <property type="term" value="P:phosphorelay signal transduction system"/>
    <property type="evidence" value="ECO:0007669"/>
    <property type="project" value="UniProtKB-KW"/>
</dbReference>
<dbReference type="EC" id="2.7.13.3" evidence="2"/>
<sequence length="110" mass="12310">MVFNLDIGGRLGVVKVSRLYLEEILQNFITNAIRYTQKGSITLSIKKNKSGEITFKVIDTGIGISKADIAKIFDKFYRAEDYRTRETKGTGLGLYVSAKLAKKLGCKIEE</sequence>
<dbReference type="InterPro" id="IPR004358">
    <property type="entry name" value="Sig_transdc_His_kin-like_C"/>
</dbReference>
<keyword evidence="5" id="KW-0902">Two-component regulatory system</keyword>
<evidence type="ECO:0000256" key="1">
    <source>
        <dbReference type="ARBA" id="ARBA00000085"/>
    </source>
</evidence>
<protein>
    <recommendedName>
        <fullName evidence="2">histidine kinase</fullName>
        <ecNumber evidence="2">2.7.13.3</ecNumber>
    </recommendedName>
</protein>
<dbReference type="AlphaFoldDB" id="A0A8F1MDP6"/>
<keyword evidence="7" id="KW-0067">ATP-binding</keyword>
<proteinExistence type="predicted"/>